<evidence type="ECO:0000256" key="4">
    <source>
        <dbReference type="PROSITE-ProRule" id="PRU00023"/>
    </source>
</evidence>
<keyword evidence="3" id="KW-0472">Membrane</keyword>
<evidence type="ECO:0000256" key="1">
    <source>
        <dbReference type="ARBA" id="ARBA00004308"/>
    </source>
</evidence>
<keyword evidence="4" id="KW-0040">ANK repeat</keyword>
<dbReference type="Proteomes" id="UP000231279">
    <property type="component" value="Unassembled WGS sequence"/>
</dbReference>
<keyword evidence="2" id="KW-0677">Repeat</keyword>
<dbReference type="PROSITE" id="PS50088">
    <property type="entry name" value="ANK_REPEAT"/>
    <property type="match status" value="1"/>
</dbReference>
<dbReference type="SUPFAM" id="SSF48403">
    <property type="entry name" value="Ankyrin repeat"/>
    <property type="match status" value="1"/>
</dbReference>
<proteinExistence type="predicted"/>
<name>A0A2G9H5H1_9LAMI</name>
<dbReference type="PANTHER" id="PTHR12447">
    <property type="entry name" value="ANKYRIN REPEAT DOMAIN-CONTAINING PROTEIN 13"/>
    <property type="match status" value="1"/>
</dbReference>
<accession>A0A2G9H5H1</accession>
<dbReference type="GO" id="GO:0005737">
    <property type="term" value="C:cytoplasm"/>
    <property type="evidence" value="ECO:0007669"/>
    <property type="project" value="TreeGrafter"/>
</dbReference>
<organism evidence="7 8">
    <name type="scientific">Handroanthus impetiginosus</name>
    <dbReference type="NCBI Taxonomy" id="429701"/>
    <lineage>
        <taxon>Eukaryota</taxon>
        <taxon>Viridiplantae</taxon>
        <taxon>Streptophyta</taxon>
        <taxon>Embryophyta</taxon>
        <taxon>Tracheophyta</taxon>
        <taxon>Spermatophyta</taxon>
        <taxon>Magnoliopsida</taxon>
        <taxon>eudicotyledons</taxon>
        <taxon>Gunneridae</taxon>
        <taxon>Pentapetalae</taxon>
        <taxon>asterids</taxon>
        <taxon>lamiids</taxon>
        <taxon>Lamiales</taxon>
        <taxon>Bignoniaceae</taxon>
        <taxon>Crescentiina</taxon>
        <taxon>Tabebuia alliance</taxon>
        <taxon>Handroanthus</taxon>
    </lineage>
</organism>
<dbReference type="InterPro" id="IPR055285">
    <property type="entry name" value="ANKRD13_C"/>
</dbReference>
<feature type="region of interest" description="Disordered" evidence="5">
    <location>
        <begin position="359"/>
        <end position="406"/>
    </location>
</feature>
<evidence type="ECO:0000313" key="7">
    <source>
        <dbReference type="EMBL" id="PIN12767.1"/>
    </source>
</evidence>
<feature type="compositionally biased region" description="Polar residues" evidence="5">
    <location>
        <begin position="525"/>
        <end position="555"/>
    </location>
</feature>
<dbReference type="SMART" id="SM00248">
    <property type="entry name" value="ANK"/>
    <property type="match status" value="3"/>
</dbReference>
<dbReference type="OrthoDB" id="1585644at2759"/>
<evidence type="ECO:0000259" key="6">
    <source>
        <dbReference type="Pfam" id="PF11904"/>
    </source>
</evidence>
<evidence type="ECO:0000313" key="8">
    <source>
        <dbReference type="Proteomes" id="UP000231279"/>
    </source>
</evidence>
<dbReference type="EMBL" id="NKXS01002625">
    <property type="protein sequence ID" value="PIN12767.1"/>
    <property type="molecule type" value="Genomic_DNA"/>
</dbReference>
<feature type="repeat" description="ANK" evidence="4">
    <location>
        <begin position="69"/>
        <end position="101"/>
    </location>
</feature>
<dbReference type="GO" id="GO:0012505">
    <property type="term" value="C:endomembrane system"/>
    <property type="evidence" value="ECO:0007669"/>
    <property type="project" value="UniProtKB-SubCell"/>
</dbReference>
<dbReference type="Pfam" id="PF00023">
    <property type="entry name" value="Ank"/>
    <property type="match status" value="1"/>
</dbReference>
<comment type="caution">
    <text evidence="7">The sequence shown here is derived from an EMBL/GenBank/DDBJ whole genome shotgun (WGS) entry which is preliminary data.</text>
</comment>
<dbReference type="Pfam" id="PF11904">
    <property type="entry name" value="ANKRD13_C"/>
    <property type="match status" value="1"/>
</dbReference>
<feature type="region of interest" description="Disordered" evidence="5">
    <location>
        <begin position="521"/>
        <end position="563"/>
    </location>
</feature>
<evidence type="ECO:0000256" key="2">
    <source>
        <dbReference type="ARBA" id="ARBA00022737"/>
    </source>
</evidence>
<protein>
    <submittedName>
        <fullName evidence="7">Ankyrin repeat protein</fullName>
    </submittedName>
</protein>
<sequence>MEAVDLSHYEHSPVHKAVILKDHEGLKKIISELPRFCDPSKVQTESDSLAEDAKADAIAAVLDRRDVPNRDTPLHLAVKFSDQLAVQMLLLAGADYSLQNEKGWNPFEEALSNGEDHVARDMLRHYEPLKWAKWRRRLPRLMGTMRRMRDFYMEIKFHFESSAVPFISRIFPSDTYKIWKMGANLRADLTWDGDFEGFKVQRSSRSFRFLGDGAEDGKIPPGLLCIVSHEDKKITYGLEGSANPTNEADLHHEICKTTEVITARMSFNQAVLLPQMTWRRQEKTEMVGRWKAKVYDMHNVAVSFKTRKVPGAVTLDYDSKTDLSDVLTNEERKQLDTVLKMDSNDDDIIDQSETKREKKGWLSGWRRNSKKRSEKKTDPPTLPLSDNKTDPPTLPLSDNPVDSYPMSPPCTRYRAADRYPIEVDVKLDKDKSERDIIQDKEFKKNLRPTLWLSSDFPLRIEEFLPLLDILENRVTAIRRLREYLTTKLPQGTFPVKVSIPVVPTIRVIVTFTKFEELKPSDEDLSTSYSSPAAAGTQSSSSSWFHRTKSLSTQRPENIRDPFAFPSDYTWLRQISKKWKKEETPYVESIDRS</sequence>
<reference evidence="8" key="1">
    <citation type="journal article" date="2018" name="Gigascience">
        <title>Genome assembly of the Pink Ipe (Handroanthus impetiginosus, Bignoniaceae), a highly valued, ecologically keystone Neotropical timber forest tree.</title>
        <authorList>
            <person name="Silva-Junior O.B."/>
            <person name="Grattapaglia D."/>
            <person name="Novaes E."/>
            <person name="Collevatti R.G."/>
        </authorList>
    </citation>
    <scope>NUCLEOTIDE SEQUENCE [LARGE SCALE GENOMIC DNA]</scope>
    <source>
        <strain evidence="8">cv. UFG-1</strain>
    </source>
</reference>
<dbReference type="Gene3D" id="1.25.40.20">
    <property type="entry name" value="Ankyrin repeat-containing domain"/>
    <property type="match status" value="1"/>
</dbReference>
<gene>
    <name evidence="7" type="ORF">CDL12_14621</name>
</gene>
<dbReference type="InterPro" id="IPR002110">
    <property type="entry name" value="Ankyrin_rpt"/>
</dbReference>
<comment type="subcellular location">
    <subcellularLocation>
        <location evidence="1">Endomembrane system</location>
    </subcellularLocation>
</comment>
<dbReference type="InterPro" id="IPR021832">
    <property type="entry name" value="ANKRD13"/>
</dbReference>
<dbReference type="PROSITE" id="PS50297">
    <property type="entry name" value="ANK_REP_REGION"/>
    <property type="match status" value="1"/>
</dbReference>
<dbReference type="InterPro" id="IPR036770">
    <property type="entry name" value="Ankyrin_rpt-contain_sf"/>
</dbReference>
<keyword evidence="8" id="KW-1185">Reference proteome</keyword>
<evidence type="ECO:0000256" key="5">
    <source>
        <dbReference type="SAM" id="MobiDB-lite"/>
    </source>
</evidence>
<dbReference type="PANTHER" id="PTHR12447:SF35">
    <property type="entry name" value="ANKYRIN REPEAT FAMILY PROTEIN"/>
    <property type="match status" value="1"/>
</dbReference>
<evidence type="ECO:0000256" key="3">
    <source>
        <dbReference type="ARBA" id="ARBA00023136"/>
    </source>
</evidence>
<dbReference type="AlphaFoldDB" id="A0A2G9H5H1"/>
<feature type="domain" description="Ankyrin repeat" evidence="6">
    <location>
        <begin position="186"/>
        <end position="569"/>
    </location>
</feature>
<dbReference type="STRING" id="429701.A0A2G9H5H1"/>